<organism evidence="2 3">
    <name type="scientific">Salinibacillus kushneri</name>
    <dbReference type="NCBI Taxonomy" id="237682"/>
    <lineage>
        <taxon>Bacteria</taxon>
        <taxon>Bacillati</taxon>
        <taxon>Bacillota</taxon>
        <taxon>Bacilli</taxon>
        <taxon>Bacillales</taxon>
        <taxon>Bacillaceae</taxon>
        <taxon>Salinibacillus</taxon>
    </lineage>
</organism>
<dbReference type="STRING" id="237682.SAMN05421676_103145"/>
<evidence type="ECO:0000313" key="2">
    <source>
        <dbReference type="EMBL" id="SET18051.1"/>
    </source>
</evidence>
<dbReference type="AlphaFoldDB" id="A0A1I0CEQ2"/>
<dbReference type="SUPFAM" id="SSF55729">
    <property type="entry name" value="Acyl-CoA N-acyltransferases (Nat)"/>
    <property type="match status" value="1"/>
</dbReference>
<sequence length="239" mass="28007">MDLFNIITNQKEYWLVDQIKKENVGSNDYQKQFSSILNDWIEERIGYLSLLMDENQEEWLMSKGFEKISSIVEYIRSLDSLPDIDEEMDYHSLSEGSMSDQEFRLLYDRCRTGTLNKNKQQSMDKVMHAIETELGPNWRKHCYYFTKSDSLLGICIPHIEMGTNDEGRLFYFGVTPEFRGQGTGVNIHKIALHLLKNHFSAKNYVGSTDTSNQPMIKIFEQNGCQLRDRKGIYRIEKEN</sequence>
<protein>
    <recommendedName>
        <fullName evidence="1">N-acetyltransferase domain-containing protein</fullName>
    </recommendedName>
</protein>
<proteinExistence type="predicted"/>
<dbReference type="Gene3D" id="3.40.630.30">
    <property type="match status" value="1"/>
</dbReference>
<gene>
    <name evidence="2" type="ORF">SAMN05421676_103145</name>
</gene>
<dbReference type="Pfam" id="PF00583">
    <property type="entry name" value="Acetyltransf_1"/>
    <property type="match status" value="1"/>
</dbReference>
<evidence type="ECO:0000259" key="1">
    <source>
        <dbReference type="PROSITE" id="PS51186"/>
    </source>
</evidence>
<name>A0A1I0CEQ2_9BACI</name>
<accession>A0A1I0CEQ2</accession>
<reference evidence="3" key="1">
    <citation type="submission" date="2016-10" db="EMBL/GenBank/DDBJ databases">
        <authorList>
            <person name="Varghese N."/>
            <person name="Submissions S."/>
        </authorList>
    </citation>
    <scope>NUCLEOTIDE SEQUENCE [LARGE SCALE GENOMIC DNA]</scope>
    <source>
        <strain evidence="3">CGMCC 1.3566</strain>
    </source>
</reference>
<dbReference type="RefSeq" id="WP_093132788.1">
    <property type="nucleotide sequence ID" value="NZ_FOHJ01000003.1"/>
</dbReference>
<evidence type="ECO:0000313" key="3">
    <source>
        <dbReference type="Proteomes" id="UP000199095"/>
    </source>
</evidence>
<keyword evidence="3" id="KW-1185">Reference proteome</keyword>
<dbReference type="InterPro" id="IPR016181">
    <property type="entry name" value="Acyl_CoA_acyltransferase"/>
</dbReference>
<dbReference type="PROSITE" id="PS51186">
    <property type="entry name" value="GNAT"/>
    <property type="match status" value="1"/>
</dbReference>
<dbReference type="GO" id="GO:0016747">
    <property type="term" value="F:acyltransferase activity, transferring groups other than amino-acyl groups"/>
    <property type="evidence" value="ECO:0007669"/>
    <property type="project" value="InterPro"/>
</dbReference>
<dbReference type="EMBL" id="FOHJ01000003">
    <property type="protein sequence ID" value="SET18051.1"/>
    <property type="molecule type" value="Genomic_DNA"/>
</dbReference>
<dbReference type="Proteomes" id="UP000199095">
    <property type="component" value="Unassembled WGS sequence"/>
</dbReference>
<dbReference type="OrthoDB" id="511027at2"/>
<dbReference type="CDD" id="cd04301">
    <property type="entry name" value="NAT_SF"/>
    <property type="match status" value="1"/>
</dbReference>
<feature type="domain" description="N-acetyltransferase" evidence="1">
    <location>
        <begin position="88"/>
        <end position="239"/>
    </location>
</feature>
<dbReference type="InterPro" id="IPR000182">
    <property type="entry name" value="GNAT_dom"/>
</dbReference>